<sequence>MLDGQYCPRGPPRQPARAPVHHSPVDGKEQDQSVDEGRKAVFKIPSTAYLAIGLLTVCVTPIALGEIGGLQWLYVFPIGLFVFVARWRTVATKQGLAVRTVFGHRELPWSSLKGLAITGKSRVRAVLRDDTQISLPTVRTRHLPVLALVSEGVVKDPSGQLGDEDVKAGKTNRTTPESDADAAAAPQETAGSETKPGE</sequence>
<feature type="transmembrane region" description="Helical" evidence="2">
    <location>
        <begin position="47"/>
        <end position="64"/>
    </location>
</feature>
<proteinExistence type="predicted"/>
<feature type="domain" description="Low molecular weight protein antigen 6 PH" evidence="3">
    <location>
        <begin position="86"/>
        <end position="154"/>
    </location>
</feature>
<dbReference type="OrthoDB" id="5194605at2"/>
<feature type="region of interest" description="Disordered" evidence="1">
    <location>
        <begin position="1"/>
        <end position="33"/>
    </location>
</feature>
<keyword evidence="2" id="KW-1133">Transmembrane helix</keyword>
<dbReference type="Proteomes" id="UP000198582">
    <property type="component" value="Unassembled WGS sequence"/>
</dbReference>
<accession>A0A1H8YPK6</accession>
<feature type="region of interest" description="Disordered" evidence="1">
    <location>
        <begin position="156"/>
        <end position="198"/>
    </location>
</feature>
<reference evidence="4 5" key="1">
    <citation type="submission" date="2016-10" db="EMBL/GenBank/DDBJ databases">
        <authorList>
            <person name="de Groot N.N."/>
        </authorList>
    </citation>
    <scope>NUCLEOTIDE SEQUENCE [LARGE SCALE GENOMIC DNA]</scope>
    <source>
        <strain evidence="4 5">DSM 44993</strain>
    </source>
</reference>
<dbReference type="STRING" id="394193.SAMN04489732_13525"/>
<dbReference type="AlphaFoldDB" id="A0A1H8YPK6"/>
<dbReference type="Pfam" id="PF10756">
    <property type="entry name" value="bPH_6"/>
    <property type="match status" value="1"/>
</dbReference>
<keyword evidence="5" id="KW-1185">Reference proteome</keyword>
<dbReference type="EMBL" id="FOEF01000035">
    <property type="protein sequence ID" value="SEP54023.1"/>
    <property type="molecule type" value="Genomic_DNA"/>
</dbReference>
<protein>
    <submittedName>
        <fullName evidence="4">PH domain-containing protein</fullName>
    </submittedName>
</protein>
<evidence type="ECO:0000313" key="4">
    <source>
        <dbReference type="EMBL" id="SEP54023.1"/>
    </source>
</evidence>
<feature type="compositionally biased region" description="Basic and acidic residues" evidence="1">
    <location>
        <begin position="23"/>
        <end position="33"/>
    </location>
</feature>
<feature type="transmembrane region" description="Helical" evidence="2">
    <location>
        <begin position="70"/>
        <end position="87"/>
    </location>
</feature>
<organism evidence="4 5">
    <name type="scientific">Amycolatopsis saalfeldensis</name>
    <dbReference type="NCBI Taxonomy" id="394193"/>
    <lineage>
        <taxon>Bacteria</taxon>
        <taxon>Bacillati</taxon>
        <taxon>Actinomycetota</taxon>
        <taxon>Actinomycetes</taxon>
        <taxon>Pseudonocardiales</taxon>
        <taxon>Pseudonocardiaceae</taxon>
        <taxon>Amycolatopsis</taxon>
    </lineage>
</organism>
<keyword evidence="2" id="KW-0472">Membrane</keyword>
<evidence type="ECO:0000256" key="2">
    <source>
        <dbReference type="SAM" id="Phobius"/>
    </source>
</evidence>
<gene>
    <name evidence="4" type="ORF">SAMN04489732_13525</name>
</gene>
<evidence type="ECO:0000256" key="1">
    <source>
        <dbReference type="SAM" id="MobiDB-lite"/>
    </source>
</evidence>
<dbReference type="InterPro" id="IPR019692">
    <property type="entry name" value="CFP-6_PH"/>
</dbReference>
<evidence type="ECO:0000259" key="3">
    <source>
        <dbReference type="Pfam" id="PF10756"/>
    </source>
</evidence>
<keyword evidence="2" id="KW-0812">Transmembrane</keyword>
<name>A0A1H8YPK6_9PSEU</name>
<evidence type="ECO:0000313" key="5">
    <source>
        <dbReference type="Proteomes" id="UP000198582"/>
    </source>
</evidence>